<sequence length="227" mass="26766">MESCDVDIEEPNNLQESSMKITHSVGETRATQVDTQCSNPSKTTCSRKHSKVWDLFFELPLARDKIPREKCRRCGKVMLRQMKRCSLSQSKSPSTMRANSDICVFRKKIMLAIIRHDLPFQFVEYEGIRDALRYIHEVNLIVQDELKKMDDSVIKIRESVKYLKGSQHRKQKFRECINLVSLLPMRALRQDVPTRWNSTFMMLESALYYRRAFMQLMRSDLKQSLSY</sequence>
<gene>
    <name evidence="1" type="ORF">AQUCO_11900006v1</name>
</gene>
<dbReference type="PANTHER" id="PTHR46481:SF6">
    <property type="entry name" value="ZINC FINGER BED DOMAIN-CONTAINING PROTEIN RICESLEEPER 2-LIKE"/>
    <property type="match status" value="1"/>
</dbReference>
<protein>
    <recommendedName>
        <fullName evidence="3">BED-type domain-containing protein</fullName>
    </recommendedName>
</protein>
<accession>A0A2G5C1Z2</accession>
<dbReference type="PANTHER" id="PTHR46481">
    <property type="entry name" value="ZINC FINGER BED DOMAIN-CONTAINING PROTEIN 4"/>
    <property type="match status" value="1"/>
</dbReference>
<dbReference type="Proteomes" id="UP000230069">
    <property type="component" value="Unassembled WGS sequence"/>
</dbReference>
<dbReference type="EMBL" id="KZ305135">
    <property type="protein sequence ID" value="PIA25300.1"/>
    <property type="molecule type" value="Genomic_DNA"/>
</dbReference>
<reference evidence="1 2" key="1">
    <citation type="submission" date="2017-09" db="EMBL/GenBank/DDBJ databases">
        <title>WGS assembly of Aquilegia coerulea Goldsmith.</title>
        <authorList>
            <person name="Hodges S."/>
            <person name="Kramer E."/>
            <person name="Nordborg M."/>
            <person name="Tomkins J."/>
            <person name="Borevitz J."/>
            <person name="Derieg N."/>
            <person name="Yan J."/>
            <person name="Mihaltcheva S."/>
            <person name="Hayes R.D."/>
            <person name="Rokhsar D."/>
        </authorList>
    </citation>
    <scope>NUCLEOTIDE SEQUENCE [LARGE SCALE GENOMIC DNA]</scope>
    <source>
        <strain evidence="2">cv. Goldsmith</strain>
    </source>
</reference>
<dbReference type="InParanoid" id="A0A2G5C1Z2"/>
<evidence type="ECO:0000313" key="1">
    <source>
        <dbReference type="EMBL" id="PIA25300.1"/>
    </source>
</evidence>
<keyword evidence="2" id="KW-1185">Reference proteome</keyword>
<dbReference type="AlphaFoldDB" id="A0A2G5C1Z2"/>
<evidence type="ECO:0008006" key="3">
    <source>
        <dbReference type="Google" id="ProtNLM"/>
    </source>
</evidence>
<dbReference type="InterPro" id="IPR052035">
    <property type="entry name" value="ZnF_BED_domain_contain"/>
</dbReference>
<dbReference type="SUPFAM" id="SSF53098">
    <property type="entry name" value="Ribonuclease H-like"/>
    <property type="match status" value="1"/>
</dbReference>
<name>A0A2G5C1Z2_AQUCA</name>
<evidence type="ECO:0000313" key="2">
    <source>
        <dbReference type="Proteomes" id="UP000230069"/>
    </source>
</evidence>
<dbReference type="OrthoDB" id="1873329at2759"/>
<dbReference type="InterPro" id="IPR012337">
    <property type="entry name" value="RNaseH-like_sf"/>
</dbReference>
<organism evidence="1 2">
    <name type="scientific">Aquilegia coerulea</name>
    <name type="common">Rocky mountain columbine</name>
    <dbReference type="NCBI Taxonomy" id="218851"/>
    <lineage>
        <taxon>Eukaryota</taxon>
        <taxon>Viridiplantae</taxon>
        <taxon>Streptophyta</taxon>
        <taxon>Embryophyta</taxon>
        <taxon>Tracheophyta</taxon>
        <taxon>Spermatophyta</taxon>
        <taxon>Magnoliopsida</taxon>
        <taxon>Ranunculales</taxon>
        <taxon>Ranunculaceae</taxon>
        <taxon>Thalictroideae</taxon>
        <taxon>Aquilegia</taxon>
    </lineage>
</organism>
<proteinExistence type="predicted"/>